<reference evidence="1 2" key="1">
    <citation type="journal article" date="2023" name="Nucleic Acids Res.">
        <title>The hologenome of Daphnia magna reveals possible DNA methylation and microbiome-mediated evolution of the host genome.</title>
        <authorList>
            <person name="Chaturvedi A."/>
            <person name="Li X."/>
            <person name="Dhandapani V."/>
            <person name="Marshall H."/>
            <person name="Kissane S."/>
            <person name="Cuenca-Cambronero M."/>
            <person name="Asole G."/>
            <person name="Calvet F."/>
            <person name="Ruiz-Romero M."/>
            <person name="Marangio P."/>
            <person name="Guigo R."/>
            <person name="Rago D."/>
            <person name="Mirbahai L."/>
            <person name="Eastwood N."/>
            <person name="Colbourne J.K."/>
            <person name="Zhou J."/>
            <person name="Mallon E."/>
            <person name="Orsini L."/>
        </authorList>
    </citation>
    <scope>NUCLEOTIDE SEQUENCE [LARGE SCALE GENOMIC DNA]</scope>
    <source>
        <strain evidence="1">LRV0_1</strain>
    </source>
</reference>
<keyword evidence="2" id="KW-1185">Reference proteome</keyword>
<gene>
    <name evidence="1" type="ORF">OUZ56_016974</name>
</gene>
<sequence>MYKLNLLLYFSPVCKPRPLISDCSMMLFRVVSLGMFVFLASPHQCYQEGRIKESGGRLKRSVILLPANTSITVTFDLSMPVRALASQAGFYNMRVPFRFFIPTYDQLTSFYTESREDDGNQIDQIHRQEQERANDERRFIYRSMESLLSSFGIDGMACVQRAICELSEAPIGHNDLLGNTLSLLLTPPKVADFGKWILGNRDATGSHKMDQEECIACEVIDESYEDEYVKAYHHGKQGDCLHRYGSACPISFFSIFNL</sequence>
<dbReference type="Proteomes" id="UP001234178">
    <property type="component" value="Unassembled WGS sequence"/>
</dbReference>
<dbReference type="EMBL" id="JAOYFB010000038">
    <property type="protein sequence ID" value="KAK4027833.1"/>
    <property type="molecule type" value="Genomic_DNA"/>
</dbReference>
<name>A0ABR0ART9_9CRUS</name>
<dbReference type="PANTHER" id="PTHR21398">
    <property type="entry name" value="AGAP007094-PA"/>
    <property type="match status" value="1"/>
</dbReference>
<organism evidence="1 2">
    <name type="scientific">Daphnia magna</name>
    <dbReference type="NCBI Taxonomy" id="35525"/>
    <lineage>
        <taxon>Eukaryota</taxon>
        <taxon>Metazoa</taxon>
        <taxon>Ecdysozoa</taxon>
        <taxon>Arthropoda</taxon>
        <taxon>Crustacea</taxon>
        <taxon>Branchiopoda</taxon>
        <taxon>Diplostraca</taxon>
        <taxon>Cladocera</taxon>
        <taxon>Anomopoda</taxon>
        <taxon>Daphniidae</taxon>
        <taxon>Daphnia</taxon>
    </lineage>
</organism>
<comment type="caution">
    <text evidence="1">The sequence shown here is derived from an EMBL/GenBank/DDBJ whole genome shotgun (WGS) entry which is preliminary data.</text>
</comment>
<proteinExistence type="predicted"/>
<evidence type="ECO:0000313" key="2">
    <source>
        <dbReference type="Proteomes" id="UP001234178"/>
    </source>
</evidence>
<accession>A0ABR0ART9</accession>
<dbReference type="Pfam" id="PF07841">
    <property type="entry name" value="DM4_12"/>
    <property type="match status" value="1"/>
</dbReference>
<protein>
    <submittedName>
        <fullName evidence="1">Uncharacterized protein</fullName>
    </submittedName>
</protein>
<dbReference type="PANTHER" id="PTHR21398:SF6">
    <property type="entry name" value="AGAP007094-PA"/>
    <property type="match status" value="1"/>
</dbReference>
<evidence type="ECO:0000313" key="1">
    <source>
        <dbReference type="EMBL" id="KAK4027833.1"/>
    </source>
</evidence>
<dbReference type="SMART" id="SM00718">
    <property type="entry name" value="DM4_12"/>
    <property type="match status" value="1"/>
</dbReference>
<dbReference type="InterPro" id="IPR006631">
    <property type="entry name" value="DM4_12"/>
</dbReference>